<accession>A0A7Z8JWF4</accession>
<dbReference type="CDD" id="cd02972">
    <property type="entry name" value="DsbA_family"/>
    <property type="match status" value="1"/>
</dbReference>
<dbReference type="Proteomes" id="UP000308121">
    <property type="component" value="Unassembled WGS sequence"/>
</dbReference>
<dbReference type="Gene3D" id="3.40.30.10">
    <property type="entry name" value="Glutaredoxin"/>
    <property type="match status" value="1"/>
</dbReference>
<organism evidence="4 5">
    <name type="scientific">Cellulomonas hominis</name>
    <dbReference type="NCBI Taxonomy" id="156981"/>
    <lineage>
        <taxon>Bacteria</taxon>
        <taxon>Bacillati</taxon>
        <taxon>Actinomycetota</taxon>
        <taxon>Actinomycetes</taxon>
        <taxon>Micrococcales</taxon>
        <taxon>Cellulomonadaceae</taxon>
        <taxon>Cellulomonas</taxon>
    </lineage>
</organism>
<evidence type="ECO:0000313" key="4">
    <source>
        <dbReference type="EMBL" id="TKR22108.1"/>
    </source>
</evidence>
<proteinExistence type="predicted"/>
<keyword evidence="2" id="KW-0812">Transmembrane</keyword>
<feature type="region of interest" description="Disordered" evidence="1">
    <location>
        <begin position="1"/>
        <end position="35"/>
    </location>
</feature>
<comment type="caution">
    <text evidence="4">The sequence shown here is derived from an EMBL/GenBank/DDBJ whole genome shotgun (WGS) entry which is preliminary data.</text>
</comment>
<keyword evidence="2" id="KW-0472">Membrane</keyword>
<evidence type="ECO:0000259" key="3">
    <source>
        <dbReference type="Pfam" id="PF13462"/>
    </source>
</evidence>
<dbReference type="EMBL" id="SZYE01000250">
    <property type="protein sequence ID" value="TKR22108.1"/>
    <property type="molecule type" value="Genomic_DNA"/>
</dbReference>
<dbReference type="InterPro" id="IPR036249">
    <property type="entry name" value="Thioredoxin-like_sf"/>
</dbReference>
<reference evidence="4 5" key="1">
    <citation type="submission" date="2019-05" db="EMBL/GenBank/DDBJ databases">
        <title>Genome sequence of Cellulomonas hominis strain CS1.</title>
        <authorList>
            <person name="Belmont J."/>
            <person name="Maclea K.S."/>
        </authorList>
    </citation>
    <scope>NUCLEOTIDE SEQUENCE [LARGE SCALE GENOMIC DNA]</scope>
    <source>
        <strain evidence="4 5">CS1</strain>
    </source>
</reference>
<feature type="domain" description="Thioredoxin-like fold" evidence="3">
    <location>
        <begin position="114"/>
        <end position="276"/>
    </location>
</feature>
<evidence type="ECO:0000256" key="1">
    <source>
        <dbReference type="SAM" id="MobiDB-lite"/>
    </source>
</evidence>
<sequence>MSSTPSPGKGRQTKDERRDAAREQARAMREQQAKRDRRNKILGISMLAVAVLALGGVLVWVLTQGGSSSDEALPDYPDTPLSEVTDAPGAALPEGGIPVGAEGVGGTVDDSVARVDVYLDYMCPACGAFEEANGDNLITLATEGSATVVYHPIAILNRFSNGTGYSTRAASASALVADEAPDQFAAFNEQLFAGQPEEGTDGLTNSEIADIARDAGVPDDVADQIADGTALDRFGQWVTSATNEASANPDLVNPQSGSFGTPTITIDGKLWTENWTDPNALLQAVGS</sequence>
<name>A0A7Z8JWF4_9CELL</name>
<protein>
    <submittedName>
        <fullName evidence="4">Disulfide bond formation protein DsbA</fullName>
    </submittedName>
</protein>
<dbReference type="RefSeq" id="WP_154731028.1">
    <property type="nucleotide sequence ID" value="NZ_SZYE01000250.1"/>
</dbReference>
<dbReference type="OrthoDB" id="117402at2"/>
<keyword evidence="2" id="KW-1133">Transmembrane helix</keyword>
<evidence type="ECO:0000256" key="2">
    <source>
        <dbReference type="SAM" id="Phobius"/>
    </source>
</evidence>
<dbReference type="SUPFAM" id="SSF52833">
    <property type="entry name" value="Thioredoxin-like"/>
    <property type="match status" value="1"/>
</dbReference>
<dbReference type="InterPro" id="IPR012336">
    <property type="entry name" value="Thioredoxin-like_fold"/>
</dbReference>
<dbReference type="AlphaFoldDB" id="A0A7Z8JWF4"/>
<gene>
    <name evidence="4" type="ORF">FA014_18215</name>
</gene>
<evidence type="ECO:0000313" key="5">
    <source>
        <dbReference type="Proteomes" id="UP000308121"/>
    </source>
</evidence>
<feature type="compositionally biased region" description="Basic and acidic residues" evidence="1">
    <location>
        <begin position="12"/>
        <end position="34"/>
    </location>
</feature>
<dbReference type="Pfam" id="PF13462">
    <property type="entry name" value="Thioredoxin_4"/>
    <property type="match status" value="1"/>
</dbReference>
<feature type="transmembrane region" description="Helical" evidence="2">
    <location>
        <begin position="41"/>
        <end position="62"/>
    </location>
</feature>